<evidence type="ECO:0000313" key="8">
    <source>
        <dbReference type="Proteomes" id="UP000663887"/>
    </source>
</evidence>
<feature type="transmembrane region" description="Helical" evidence="4">
    <location>
        <begin position="321"/>
        <end position="340"/>
    </location>
</feature>
<evidence type="ECO:0000313" key="7">
    <source>
        <dbReference type="EMBL" id="CAF2117026.1"/>
    </source>
</evidence>
<dbReference type="Pfam" id="PF16076">
    <property type="entry name" value="Acyltransf_C"/>
    <property type="match status" value="1"/>
</dbReference>
<evidence type="ECO:0000256" key="1">
    <source>
        <dbReference type="ARBA" id="ARBA00008655"/>
    </source>
</evidence>
<dbReference type="InterPro" id="IPR032098">
    <property type="entry name" value="Acyltransf_C"/>
</dbReference>
<comment type="similarity">
    <text evidence="1">Belongs to the 1-acyl-sn-glycerol-3-phosphate acyltransferase family.</text>
</comment>
<dbReference type="Proteomes" id="UP000663856">
    <property type="component" value="Unassembled WGS sequence"/>
</dbReference>
<feature type="domain" description="Phospholipid/glycerol acyltransferase" evidence="5">
    <location>
        <begin position="95"/>
        <end position="220"/>
    </location>
</feature>
<keyword evidence="4" id="KW-0812">Transmembrane</keyword>
<dbReference type="Pfam" id="PF01553">
    <property type="entry name" value="Acyltransferase"/>
    <property type="match status" value="1"/>
</dbReference>
<gene>
    <name evidence="7" type="ORF">WKI299_LOCUS23428</name>
    <name evidence="6" type="ORF">XDN619_LOCUS2001</name>
</gene>
<sequence>MVFDRKLLTAIQSLLPVQIFICYCFVVSGLIVNFAQFLSWIFIWPFSRKMYRRINYHLGTLLWSQLTFLYSWWSDSNIKIYANPQDVKDLQNEYAIILVNHRYEIDWLIGLVAAQEIGLLGGLKIVGKRSLSLIPVLGWSWLFSESIFLRRIWENDKRVLEHDIQQLLNGYPDNYYFNFLMACEGTRFTEAKRLESMKVAREKNLPELKYHILPRTRGFTMIMQGAKGKIPAVYNFMLGFTKDSAPASFRTLLKGHSCKAQLYIKRHPTPQIPYEDEAKCGEWIQKLFQEKDRIYDSFVQHDDFDGLGAPELPIVRNYSDLLIQFFWLLTIGIPSLIWFMNFIIHSTLLSKIIVGSVILVIYAVIQLMINMSVIKSDEKINKNK</sequence>
<dbReference type="GO" id="GO:0012505">
    <property type="term" value="C:endomembrane system"/>
    <property type="evidence" value="ECO:0007669"/>
    <property type="project" value="TreeGrafter"/>
</dbReference>
<name>A0A816M2W4_9BILA</name>
<dbReference type="GO" id="GO:0003841">
    <property type="term" value="F:1-acylglycerol-3-phosphate O-acyltransferase activity"/>
    <property type="evidence" value="ECO:0007669"/>
    <property type="project" value="TreeGrafter"/>
</dbReference>
<reference evidence="6" key="1">
    <citation type="submission" date="2021-02" db="EMBL/GenBank/DDBJ databases">
        <authorList>
            <person name="Nowell W R."/>
        </authorList>
    </citation>
    <scope>NUCLEOTIDE SEQUENCE</scope>
</reference>
<dbReference type="EMBL" id="CAJNRF010010099">
    <property type="protein sequence ID" value="CAF2117026.1"/>
    <property type="molecule type" value="Genomic_DNA"/>
</dbReference>
<evidence type="ECO:0000256" key="3">
    <source>
        <dbReference type="ARBA" id="ARBA00023315"/>
    </source>
</evidence>
<dbReference type="EMBL" id="CAJNRG010000095">
    <property type="protein sequence ID" value="CAF1973367.1"/>
    <property type="molecule type" value="Genomic_DNA"/>
</dbReference>
<keyword evidence="4" id="KW-0472">Membrane</keyword>
<dbReference type="Proteomes" id="UP000663887">
    <property type="component" value="Unassembled WGS sequence"/>
</dbReference>
<proteinExistence type="inferred from homology"/>
<evidence type="ECO:0000313" key="6">
    <source>
        <dbReference type="EMBL" id="CAF1973367.1"/>
    </source>
</evidence>
<organism evidence="6 8">
    <name type="scientific">Rotaria magnacalcarata</name>
    <dbReference type="NCBI Taxonomy" id="392030"/>
    <lineage>
        <taxon>Eukaryota</taxon>
        <taxon>Metazoa</taxon>
        <taxon>Spiralia</taxon>
        <taxon>Gnathifera</taxon>
        <taxon>Rotifera</taxon>
        <taxon>Eurotatoria</taxon>
        <taxon>Bdelloidea</taxon>
        <taxon>Philodinida</taxon>
        <taxon>Philodinidae</taxon>
        <taxon>Rotaria</taxon>
    </lineage>
</organism>
<dbReference type="SUPFAM" id="SSF69593">
    <property type="entry name" value="Glycerol-3-phosphate (1)-acyltransferase"/>
    <property type="match status" value="1"/>
</dbReference>
<evidence type="ECO:0000259" key="5">
    <source>
        <dbReference type="SMART" id="SM00563"/>
    </source>
</evidence>
<feature type="transmembrane region" description="Helical" evidence="4">
    <location>
        <begin position="15"/>
        <end position="42"/>
    </location>
</feature>
<dbReference type="SMART" id="SM00563">
    <property type="entry name" value="PlsC"/>
    <property type="match status" value="1"/>
</dbReference>
<keyword evidence="3" id="KW-0012">Acyltransferase</keyword>
<dbReference type="PANTHER" id="PTHR10983:SF24">
    <property type="entry name" value="1-ACYLGLYCEROL-3-PHOSPHATE O-ACYLTRANSFERASE 3, ISOFORM E-RELATED"/>
    <property type="match status" value="1"/>
</dbReference>
<keyword evidence="4" id="KW-1133">Transmembrane helix</keyword>
<dbReference type="AlphaFoldDB" id="A0A816M2W4"/>
<evidence type="ECO:0000256" key="2">
    <source>
        <dbReference type="ARBA" id="ARBA00022679"/>
    </source>
</evidence>
<protein>
    <recommendedName>
        <fullName evidence="5">Phospholipid/glycerol acyltransferase domain-containing protein</fullName>
    </recommendedName>
</protein>
<feature type="transmembrane region" description="Helical" evidence="4">
    <location>
        <begin position="352"/>
        <end position="374"/>
    </location>
</feature>
<dbReference type="InterPro" id="IPR002123">
    <property type="entry name" value="Plipid/glycerol_acylTrfase"/>
</dbReference>
<dbReference type="PANTHER" id="PTHR10983">
    <property type="entry name" value="1-ACYLGLYCEROL-3-PHOSPHATE ACYLTRANSFERASE-RELATED"/>
    <property type="match status" value="1"/>
</dbReference>
<accession>A0A816M2W4</accession>
<dbReference type="CDD" id="cd07990">
    <property type="entry name" value="LPLAT_LCLAT1-like"/>
    <property type="match status" value="1"/>
</dbReference>
<keyword evidence="2" id="KW-0808">Transferase</keyword>
<evidence type="ECO:0000256" key="4">
    <source>
        <dbReference type="SAM" id="Phobius"/>
    </source>
</evidence>
<comment type="caution">
    <text evidence="6">The sequence shown here is derived from an EMBL/GenBank/DDBJ whole genome shotgun (WGS) entry which is preliminary data.</text>
</comment>